<feature type="region of interest" description="Disordered" evidence="1">
    <location>
        <begin position="1"/>
        <end position="262"/>
    </location>
</feature>
<name>A0A8H9GMA0_9MICO</name>
<feature type="compositionally biased region" description="Pro residues" evidence="1">
    <location>
        <begin position="52"/>
        <end position="67"/>
    </location>
</feature>
<feature type="compositionally biased region" description="Gly residues" evidence="1">
    <location>
        <begin position="250"/>
        <end position="262"/>
    </location>
</feature>
<evidence type="ECO:0000256" key="2">
    <source>
        <dbReference type="SAM" id="Phobius"/>
    </source>
</evidence>
<dbReference type="Pfam" id="PF05901">
    <property type="entry name" value="Excalibur"/>
    <property type="match status" value="1"/>
</dbReference>
<keyword evidence="2" id="KW-0472">Membrane</keyword>
<evidence type="ECO:0000259" key="3">
    <source>
        <dbReference type="SMART" id="SM00894"/>
    </source>
</evidence>
<reference evidence="4" key="1">
    <citation type="journal article" date="2014" name="Int. J. Syst. Evol. Microbiol.">
        <title>Complete genome sequence of Corynebacterium casei LMG S-19264T (=DSM 44701T), isolated from a smear-ripened cheese.</title>
        <authorList>
            <consortium name="US DOE Joint Genome Institute (JGI-PGF)"/>
            <person name="Walter F."/>
            <person name="Albersmeier A."/>
            <person name="Kalinowski J."/>
            <person name="Ruckert C."/>
        </authorList>
    </citation>
    <scope>NUCLEOTIDE SEQUENCE</scope>
    <source>
        <strain evidence="4">JCM 3051</strain>
    </source>
</reference>
<dbReference type="RefSeq" id="WP_189087122.1">
    <property type="nucleotide sequence ID" value="NZ_BMPT01000015.1"/>
</dbReference>
<gene>
    <name evidence="4" type="ORF">GCM10010102_33360</name>
</gene>
<evidence type="ECO:0000313" key="5">
    <source>
        <dbReference type="Proteomes" id="UP000655589"/>
    </source>
</evidence>
<feature type="region of interest" description="Disordered" evidence="1">
    <location>
        <begin position="398"/>
        <end position="421"/>
    </location>
</feature>
<dbReference type="EMBL" id="BMPT01000015">
    <property type="protein sequence ID" value="GGM35287.1"/>
    <property type="molecule type" value="Genomic_DNA"/>
</dbReference>
<sequence>MPVRFNPPPGWQVPPGFRPDSAWTPDPSWPPAPPGWEYWVDTPQPGGADRTAPPPGPPAPGSAPPAAPGADADTRTVAIQVVDAPPARPASLAPAGLASPPGPPPGPTAVPVSGPTAGPTSGPTSGPTAVPPGAPAPGSADALGATMTLAPISAPPVRPGSGPQPAYPPQHGTPGAPPPPPAPPETARKPASGVLAALKNLGTKPSATAPAQQGPGPLSIDDANHHTDRPAGRQGPRGPVPAVAPPSAGRPGGRSGSRGPGVGLMAAIGVAALALGVIIGVVVTAGQQADANQAIADARTAQAGIDEQLADVEAQQSRVDTQRDEVAAREQALGEREAKLEEREKALKQQEEQLAQQQQEQEREREDDDRGNGGGNGPGTVFYWNCDAVRAAGAAPLAAGQPGYLPHLDRNGNGMACEDGE</sequence>
<feature type="compositionally biased region" description="Pro residues" evidence="1">
    <location>
        <begin position="1"/>
        <end position="12"/>
    </location>
</feature>
<comment type="caution">
    <text evidence="4">The sequence shown here is derived from an EMBL/GenBank/DDBJ whole genome shotgun (WGS) entry which is preliminary data.</text>
</comment>
<keyword evidence="5" id="KW-1185">Reference proteome</keyword>
<dbReference type="Proteomes" id="UP000655589">
    <property type="component" value="Unassembled WGS sequence"/>
</dbReference>
<feature type="compositionally biased region" description="Low complexity" evidence="1">
    <location>
        <begin position="109"/>
        <end position="128"/>
    </location>
</feature>
<feature type="compositionally biased region" description="Low complexity" evidence="1">
    <location>
        <begin position="89"/>
        <end position="99"/>
    </location>
</feature>
<reference evidence="4" key="2">
    <citation type="submission" date="2020-09" db="EMBL/GenBank/DDBJ databases">
        <authorList>
            <person name="Sun Q."/>
            <person name="Ohkuma M."/>
        </authorList>
    </citation>
    <scope>NUCLEOTIDE SEQUENCE</scope>
    <source>
        <strain evidence="4">JCM 3051</strain>
    </source>
</reference>
<feature type="compositionally biased region" description="Basic and acidic residues" evidence="1">
    <location>
        <begin position="360"/>
        <end position="371"/>
    </location>
</feature>
<feature type="compositionally biased region" description="Basic and acidic residues" evidence="1">
    <location>
        <begin position="320"/>
        <end position="351"/>
    </location>
</feature>
<dbReference type="InterPro" id="IPR008613">
    <property type="entry name" value="Excalibur_Ca-bd_domain"/>
</dbReference>
<proteinExistence type="predicted"/>
<dbReference type="AlphaFoldDB" id="A0A8H9GMA0"/>
<protein>
    <recommendedName>
        <fullName evidence="3">Excalibur calcium-binding domain-containing protein</fullName>
    </recommendedName>
</protein>
<evidence type="ECO:0000313" key="4">
    <source>
        <dbReference type="EMBL" id="GGM35287.1"/>
    </source>
</evidence>
<keyword evidence="2" id="KW-1133">Transmembrane helix</keyword>
<feature type="compositionally biased region" description="Basic and acidic residues" evidence="1">
    <location>
        <begin position="222"/>
        <end position="231"/>
    </location>
</feature>
<feature type="compositionally biased region" description="Pro residues" evidence="1">
    <location>
        <begin position="175"/>
        <end position="184"/>
    </location>
</feature>
<accession>A0A8H9GMA0</accession>
<feature type="domain" description="Excalibur calcium-binding" evidence="3">
    <location>
        <begin position="382"/>
        <end position="418"/>
    </location>
</feature>
<organism evidence="4 5">
    <name type="scientific">Promicromonospora citrea</name>
    <dbReference type="NCBI Taxonomy" id="43677"/>
    <lineage>
        <taxon>Bacteria</taxon>
        <taxon>Bacillati</taxon>
        <taxon>Actinomycetota</taxon>
        <taxon>Actinomycetes</taxon>
        <taxon>Micrococcales</taxon>
        <taxon>Promicromonosporaceae</taxon>
        <taxon>Promicromonospora</taxon>
    </lineage>
</organism>
<evidence type="ECO:0000256" key="1">
    <source>
        <dbReference type="SAM" id="MobiDB-lite"/>
    </source>
</evidence>
<feature type="transmembrane region" description="Helical" evidence="2">
    <location>
        <begin position="262"/>
        <end position="283"/>
    </location>
</feature>
<dbReference type="SMART" id="SM00894">
    <property type="entry name" value="Excalibur"/>
    <property type="match status" value="1"/>
</dbReference>
<keyword evidence="2" id="KW-0812">Transmembrane</keyword>
<feature type="region of interest" description="Disordered" evidence="1">
    <location>
        <begin position="313"/>
        <end position="383"/>
    </location>
</feature>